<gene>
    <name evidence="1" type="ORF">FNK824_LOCUS39841</name>
</gene>
<name>A0A820GGG5_9BILA</name>
<reference evidence="1" key="1">
    <citation type="submission" date="2021-02" db="EMBL/GenBank/DDBJ databases">
        <authorList>
            <person name="Nowell W R."/>
        </authorList>
    </citation>
    <scope>NUCLEOTIDE SEQUENCE</scope>
</reference>
<dbReference type="EMBL" id="CAJOBE010028000">
    <property type="protein sequence ID" value="CAF4279604.1"/>
    <property type="molecule type" value="Genomic_DNA"/>
</dbReference>
<sequence>TTHPHPQFNVEIPLPSSRRQPIRLNTKSLAILSWTNVSKDVVMNYIKEEFHFKKIQYICIGEEKKELNHQNQLCIQIIFKKIINRKTRFLDKVTRTCCNYKVTENIFAWNDYIKKDPNCLEFGQFPSKIRGYKQYPSLEVMEKQKPTRKKSMKAKSTTKKAAKIEATTTRTAPLSCISIPLA</sequence>
<evidence type="ECO:0000313" key="1">
    <source>
        <dbReference type="EMBL" id="CAF4279604.1"/>
    </source>
</evidence>
<feature type="non-terminal residue" evidence="1">
    <location>
        <position position="1"/>
    </location>
</feature>
<dbReference type="AlphaFoldDB" id="A0A820GGG5"/>
<proteinExistence type="predicted"/>
<evidence type="ECO:0000313" key="2">
    <source>
        <dbReference type="Proteomes" id="UP000663874"/>
    </source>
</evidence>
<protein>
    <submittedName>
        <fullName evidence="1">Uncharacterized protein</fullName>
    </submittedName>
</protein>
<dbReference type="Proteomes" id="UP000663874">
    <property type="component" value="Unassembled WGS sequence"/>
</dbReference>
<comment type="caution">
    <text evidence="1">The sequence shown here is derived from an EMBL/GenBank/DDBJ whole genome shotgun (WGS) entry which is preliminary data.</text>
</comment>
<dbReference type="Gene3D" id="3.40.1310.20">
    <property type="match status" value="1"/>
</dbReference>
<organism evidence="1 2">
    <name type="scientific">Rotaria sordida</name>
    <dbReference type="NCBI Taxonomy" id="392033"/>
    <lineage>
        <taxon>Eukaryota</taxon>
        <taxon>Metazoa</taxon>
        <taxon>Spiralia</taxon>
        <taxon>Gnathifera</taxon>
        <taxon>Rotifera</taxon>
        <taxon>Eurotatoria</taxon>
        <taxon>Bdelloidea</taxon>
        <taxon>Philodinida</taxon>
        <taxon>Philodinidae</taxon>
        <taxon>Rotaria</taxon>
    </lineage>
</organism>
<accession>A0A820GGG5</accession>